<keyword evidence="2" id="KW-0479">Metal-binding</keyword>
<protein>
    <submittedName>
        <fullName evidence="5">Sulfite reductase, beta subunit (Hemoprotein)</fullName>
        <ecNumber evidence="5">1.14.13.83</ecNumber>
    </submittedName>
</protein>
<organism evidence="5 6">
    <name type="scientific">Corynebacterium epidermidicanis</name>
    <dbReference type="NCBI Taxonomy" id="1050174"/>
    <lineage>
        <taxon>Bacteria</taxon>
        <taxon>Bacillati</taxon>
        <taxon>Actinomycetota</taxon>
        <taxon>Actinomycetes</taxon>
        <taxon>Mycobacteriales</taxon>
        <taxon>Corynebacteriaceae</taxon>
        <taxon>Corynebacterium</taxon>
    </lineage>
</organism>
<dbReference type="RefSeq" id="WP_047240196.1">
    <property type="nucleotide sequence ID" value="NZ_CP011541.1"/>
</dbReference>
<dbReference type="Gene3D" id="3.90.480.20">
    <property type="match status" value="1"/>
</dbReference>
<keyword evidence="3 5" id="KW-0560">Oxidoreductase</keyword>
<dbReference type="PATRIC" id="fig|1050174.4.peg.1273"/>
<dbReference type="PANTHER" id="PTHR32439">
    <property type="entry name" value="FERREDOXIN--NITRITE REDUCTASE, CHLOROPLASTIC"/>
    <property type="match status" value="1"/>
</dbReference>
<dbReference type="GO" id="GO:0051539">
    <property type="term" value="F:4 iron, 4 sulfur cluster binding"/>
    <property type="evidence" value="ECO:0007669"/>
    <property type="project" value="UniProtKB-KW"/>
</dbReference>
<evidence type="ECO:0000313" key="5">
    <source>
        <dbReference type="EMBL" id="AKK03120.1"/>
    </source>
</evidence>
<keyword evidence="6" id="KW-1185">Reference proteome</keyword>
<feature type="domain" description="Nitrite/Sulfite reductase ferredoxin-like" evidence="4">
    <location>
        <begin position="42"/>
        <end position="87"/>
    </location>
</feature>
<dbReference type="Pfam" id="PF03460">
    <property type="entry name" value="NIR_SIR_ferr"/>
    <property type="match status" value="1"/>
</dbReference>
<dbReference type="EMBL" id="CP011541">
    <property type="protein sequence ID" value="AKK03120.1"/>
    <property type="molecule type" value="Genomic_DNA"/>
</dbReference>
<gene>
    <name evidence="5" type="ORF">CEPID_06300</name>
</gene>
<dbReference type="PANTHER" id="PTHR32439:SF9">
    <property type="entry name" value="BLR3264 PROTEIN"/>
    <property type="match status" value="1"/>
</dbReference>
<accession>A0A0G3GRE0</accession>
<dbReference type="EC" id="1.14.13.83" evidence="5"/>
<dbReference type="AlphaFoldDB" id="A0A0G3GRE0"/>
<dbReference type="InterPro" id="IPR005117">
    <property type="entry name" value="NiRdtase/SiRdtase_haem-b_fer"/>
</dbReference>
<proteinExistence type="predicted"/>
<evidence type="ECO:0000256" key="2">
    <source>
        <dbReference type="ARBA" id="ARBA00022617"/>
    </source>
</evidence>
<keyword evidence="2" id="KW-0408">Iron</keyword>
<dbReference type="GO" id="GO:0043818">
    <property type="term" value="F:precorrin-3B synthase activity"/>
    <property type="evidence" value="ECO:0007669"/>
    <property type="project" value="UniProtKB-EC"/>
</dbReference>
<keyword evidence="1" id="KW-0004">4Fe-4S</keyword>
<keyword evidence="1" id="KW-0411">Iron-sulfur</keyword>
<sequence length="379" mass="40271">MTSPKHASAEKVACDLGLGDRSRVDGCPGALSFHHAADGAIGRVRFPGGLLSPADLESFVAIASQFGDGDIHLTTRGNVQVRAITDTDGFSFAVQDAGLVPSVAHDKVRNIIASPLAELEEHVAKLDRALLSSPALAGLSGRTLFGLDGGDGAILAQQPDFGALFDETGTHIILGGRIIGQVNRDPIATIATLAHTWQEHRGDAWRVAEKPELHQELIRAVSVTPSNNAFTTSEPTHIGWFDREDGSVSLGAGLIFGILPAKVNELLVAVGKPVQVTPWHSVLIHDLDEGEAEAVAKVLAPMGLIFDAHSPKLQVTACTGLPGCAKSRSDVRRDALQLMVQGNQSRAHFSGCERRCGHPRVAYTDYLALSDSEYEVTTR</sequence>
<dbReference type="SUPFAM" id="SSF55124">
    <property type="entry name" value="Nitrite/Sulfite reductase N-terminal domain-like"/>
    <property type="match status" value="2"/>
</dbReference>
<evidence type="ECO:0000256" key="3">
    <source>
        <dbReference type="ARBA" id="ARBA00023002"/>
    </source>
</evidence>
<dbReference type="InterPro" id="IPR036136">
    <property type="entry name" value="Nit/Sulf_reduc_fer-like_dom_sf"/>
</dbReference>
<evidence type="ECO:0000256" key="1">
    <source>
        <dbReference type="ARBA" id="ARBA00022485"/>
    </source>
</evidence>
<evidence type="ECO:0000313" key="6">
    <source>
        <dbReference type="Proteomes" id="UP000035368"/>
    </source>
</evidence>
<evidence type="ECO:0000259" key="4">
    <source>
        <dbReference type="Pfam" id="PF03460"/>
    </source>
</evidence>
<dbReference type="OrthoDB" id="105450at2"/>
<reference evidence="5 6" key="1">
    <citation type="submission" date="2015-05" db="EMBL/GenBank/DDBJ databases">
        <title>Complete genome sequence of Corynebacterium epidermidicanis DSM 45586, isolated from the skin of a dog suffering from pruritus.</title>
        <authorList>
            <person name="Ruckert C."/>
            <person name="Albersmeier A."/>
            <person name="Winkler A."/>
            <person name="Tauch A."/>
        </authorList>
    </citation>
    <scope>NUCLEOTIDE SEQUENCE [LARGE SCALE GENOMIC DNA]</scope>
    <source>
        <strain evidence="5 6">DSM 45586</strain>
    </source>
</reference>
<dbReference type="InterPro" id="IPR051329">
    <property type="entry name" value="NIR_SIR_4Fe-4S"/>
</dbReference>
<name>A0A0G3GRE0_9CORY</name>
<dbReference type="KEGG" id="cei:CEPID_06300"/>
<dbReference type="Proteomes" id="UP000035368">
    <property type="component" value="Chromosome"/>
</dbReference>
<dbReference type="STRING" id="1050174.CEPID_06300"/>
<keyword evidence="2" id="KW-0349">Heme</keyword>